<evidence type="ECO:0000313" key="2">
    <source>
        <dbReference type="Proteomes" id="UP001291687"/>
    </source>
</evidence>
<name>A0ABU5NDY5_9RICK</name>
<dbReference type="SUPFAM" id="SSF48371">
    <property type="entry name" value="ARM repeat"/>
    <property type="match status" value="1"/>
</dbReference>
<dbReference type="Gene3D" id="1.25.40.290">
    <property type="entry name" value="ARM repeat domains"/>
    <property type="match status" value="1"/>
</dbReference>
<protein>
    <submittedName>
        <fullName evidence="1">DNA alkylation repair protein</fullName>
    </submittedName>
</protein>
<dbReference type="Proteomes" id="UP001291687">
    <property type="component" value="Unassembled WGS sequence"/>
</dbReference>
<organism evidence="1 2">
    <name type="scientific">Candidatus Megaera venefica</name>
    <dbReference type="NCBI Taxonomy" id="2055910"/>
    <lineage>
        <taxon>Bacteria</taxon>
        <taxon>Pseudomonadati</taxon>
        <taxon>Pseudomonadota</taxon>
        <taxon>Alphaproteobacteria</taxon>
        <taxon>Rickettsiales</taxon>
        <taxon>Rickettsiaceae</taxon>
        <taxon>Candidatus Megaera</taxon>
    </lineage>
</organism>
<evidence type="ECO:0000313" key="1">
    <source>
        <dbReference type="EMBL" id="MEA0971365.1"/>
    </source>
</evidence>
<accession>A0ABU5NDY5</accession>
<dbReference type="Pfam" id="PF13646">
    <property type="entry name" value="HEAT_2"/>
    <property type="match status" value="1"/>
</dbReference>
<gene>
    <name evidence="1" type="ORF">Megvenef_01342</name>
</gene>
<keyword evidence="2" id="KW-1185">Reference proteome</keyword>
<reference evidence="1 2" key="1">
    <citation type="submission" date="2023-03" db="EMBL/GenBank/DDBJ databases">
        <title>Host association and intracellularity evolved multiple times independently in the Rickettsiales.</title>
        <authorList>
            <person name="Castelli M."/>
            <person name="Nardi T."/>
            <person name="Gammuto L."/>
            <person name="Bellinzona G."/>
            <person name="Sabaneyeva E."/>
            <person name="Potekhin A."/>
            <person name="Serra V."/>
            <person name="Petroni G."/>
            <person name="Sassera D."/>
        </authorList>
    </citation>
    <scope>NUCLEOTIDE SEQUENCE [LARGE SCALE GENOMIC DNA]</scope>
    <source>
        <strain evidence="1 2">Sr 2-6</strain>
    </source>
</reference>
<sequence length="241" mass="27797">MKKQISLDIVNQLNKGEKEATNLMEFLAVDLTLLLANTIPEFNFPKLPKPLGITKKFKLVAISLHTQFGFKIFDTLSIHKSDSIRALACYILGEQKLSFPEKLNLIKPLADDPNSGVREWAWMVLRADFTQELTKSIKLLSRWTEESSDNIRRFASELSRPRGVWCSHIKELRKEPWLGLDIIEPLRSDKAKYVQLSVGNWLNDAGKDHPDWVKDLCRDWSNQSTTPYTEKICKRAMRNLV</sequence>
<dbReference type="InterPro" id="IPR016024">
    <property type="entry name" value="ARM-type_fold"/>
</dbReference>
<dbReference type="RefSeq" id="WP_322777267.1">
    <property type="nucleotide sequence ID" value="NZ_JARJFB010000122.1"/>
</dbReference>
<dbReference type="EMBL" id="JARJFB010000122">
    <property type="protein sequence ID" value="MEA0971365.1"/>
    <property type="molecule type" value="Genomic_DNA"/>
</dbReference>
<comment type="caution">
    <text evidence="1">The sequence shown here is derived from an EMBL/GenBank/DDBJ whole genome shotgun (WGS) entry which is preliminary data.</text>
</comment>
<proteinExistence type="predicted"/>